<dbReference type="InterPro" id="IPR001650">
    <property type="entry name" value="Helicase_C-like"/>
</dbReference>
<accession>A0ABU7QSL9</accession>
<dbReference type="InterPro" id="IPR002464">
    <property type="entry name" value="DNA/RNA_helicase_DEAH_CS"/>
</dbReference>
<dbReference type="Pfam" id="PF00271">
    <property type="entry name" value="Helicase_C"/>
    <property type="match status" value="1"/>
</dbReference>
<evidence type="ECO:0000256" key="2">
    <source>
        <dbReference type="ARBA" id="ARBA00022806"/>
    </source>
</evidence>
<feature type="domain" description="Helicase C-terminal" evidence="4">
    <location>
        <begin position="736"/>
        <end position="891"/>
    </location>
</feature>
<dbReference type="CDD" id="cd18793">
    <property type="entry name" value="SF2_C_SNF"/>
    <property type="match status" value="1"/>
</dbReference>
<sequence length="1032" mass="118471">MLKLLLDKQSKNYNYQKVVAERLLKDELILRIENDNLELTDEQVYRLLNDENDILSRFDLPKIFDGYIEVKMKGLPIREDCKFLISYFDNRKRELKRISKQGCLLEVANREKYLLPEEFFEIEQLNEKLKSSYDEALCWKIIEIAKNHTNDRITLEGLSKNESIINVHHVSIDLHINPDGSATPIPRMNNLSNKAPSLNQEKSLLVISDVINNHQVRCIASKKIIQAYQRIQNIGRIPKENIAKFEKNPIAFILEGDESENDLPINVNTFRIIGMGEPYVGYFGSRNLDSPLSPALSPNDPQSEKLEKEINKFCEKASIEQIDNYINKINMAQSEGSRSIDFENIEIFAEQYNLALELLSNEREKKTHPSGKEPAGKENKLDAVIQIDPNDTDSISLAKTPSILSSINQNNLNPSNIFDGFAYQPKSYQIAGVNWLIDLYTKKLRGGILADDMGLGKTYQIIAFIYFLLRQKEYQRENKKRILIVAPAILLDNWINEFHKFLPEALYKKLRVYKLRSSNLAKIKQKKNTQEGSYNTFDVKTLLDKDIILTSYDTLANYQFSFVDQQFNFGCIIFDEAHNIKNPNAKISQAAKAISSLVKFNVLLTGTPIENELRDLWTLFDVFAPEHFGSWTSFKEEFVNVSEVGLDEKLRQRCSNYLLRRLKKDYLGKELPKKIEKIHEVVFSRGEQDLYESYRDSRVDDAITKIHKLRSFSLHKDLVRNINDDVKLEDFSKSKKLIEILEQIKNNKEKAIIFVMRRTAQDLLCYGLNKHFGLNIQVINGDNSNHAELLLQNFRDSVGFNVIILSTLAAGVGLTVIEANHVIHYERWWNASKEDQASDRVYRIGQSKDVFIHHIIGVLPNNTVSIDQAVHQLISQKRETAGFLIPPKNISGNEIANGGTISSTPLSLEEKLKLLTWSEFEDLVAEIYRRQGYSIEMTRASGSDYGADVIACKDNEKLAIQCKHSAQGYTKDQEAIYQLVTEAKDLHKPTKLIAVCNTKFSKTAHREATRHNVELIEIHDLLKKIQELCISL</sequence>
<reference evidence="5 6" key="1">
    <citation type="journal article" date="2022" name="Front. Microbiol.">
        <title>Commensal bacteria contribute to the growth of multidrug-resistant Avibacterium paragallinarum in chickens.</title>
        <authorList>
            <person name="Zhu J."/>
            <person name="Chen Y."/>
            <person name="Wu Y."/>
            <person name="Wang Y."/>
            <person name="Zhu K."/>
        </authorList>
    </citation>
    <scope>NUCLEOTIDE SEQUENCE [LARGE SCALE GENOMIC DNA]</scope>
    <source>
        <strain evidence="5 6">AV12</strain>
    </source>
</reference>
<keyword evidence="2" id="KW-0547">Nucleotide-binding</keyword>
<keyword evidence="6" id="KW-1185">Reference proteome</keyword>
<evidence type="ECO:0000256" key="1">
    <source>
        <dbReference type="ARBA" id="ARBA00022801"/>
    </source>
</evidence>
<dbReference type="PANTHER" id="PTHR45629:SF7">
    <property type="entry name" value="DNA EXCISION REPAIR PROTEIN ERCC-6-RELATED"/>
    <property type="match status" value="1"/>
</dbReference>
<dbReference type="Pfam" id="PF00176">
    <property type="entry name" value="SNF2-rel_dom"/>
    <property type="match status" value="1"/>
</dbReference>
<dbReference type="InterPro" id="IPR027417">
    <property type="entry name" value="P-loop_NTPase"/>
</dbReference>
<keyword evidence="1" id="KW-0378">Hydrolase</keyword>
<name>A0ABU7QSL9_AVIPA</name>
<dbReference type="InterPro" id="IPR000330">
    <property type="entry name" value="SNF2_N"/>
</dbReference>
<proteinExistence type="predicted"/>
<dbReference type="PROSITE" id="PS00690">
    <property type="entry name" value="DEAH_ATP_HELICASE"/>
    <property type="match status" value="1"/>
</dbReference>
<dbReference type="InterPro" id="IPR011335">
    <property type="entry name" value="Restrct_endonuc-II-like"/>
</dbReference>
<dbReference type="SMART" id="SM00487">
    <property type="entry name" value="DEXDc"/>
    <property type="match status" value="1"/>
</dbReference>
<dbReference type="EMBL" id="JAMDKS010000032">
    <property type="protein sequence ID" value="MEE6113631.1"/>
    <property type="molecule type" value="Genomic_DNA"/>
</dbReference>
<dbReference type="PANTHER" id="PTHR45629">
    <property type="entry name" value="SNF2/RAD54 FAMILY MEMBER"/>
    <property type="match status" value="1"/>
</dbReference>
<dbReference type="InterPro" id="IPR014001">
    <property type="entry name" value="Helicase_ATP-bd"/>
</dbReference>
<gene>
    <name evidence="5" type="ORF">M5S25_10615</name>
</gene>
<dbReference type="SUPFAM" id="SSF52980">
    <property type="entry name" value="Restriction endonuclease-like"/>
    <property type="match status" value="1"/>
</dbReference>
<evidence type="ECO:0000313" key="5">
    <source>
        <dbReference type="EMBL" id="MEE6113631.1"/>
    </source>
</evidence>
<protein>
    <submittedName>
        <fullName evidence="5">SNF2-related protein</fullName>
    </submittedName>
</protein>
<dbReference type="InterPro" id="IPR049730">
    <property type="entry name" value="SNF2/RAD54-like_C"/>
</dbReference>
<evidence type="ECO:0000259" key="3">
    <source>
        <dbReference type="PROSITE" id="PS51192"/>
    </source>
</evidence>
<dbReference type="InterPro" id="IPR007560">
    <property type="entry name" value="Restrct_endonuc_IV_Mrr"/>
</dbReference>
<dbReference type="SUPFAM" id="SSF52540">
    <property type="entry name" value="P-loop containing nucleoside triphosphate hydrolases"/>
    <property type="match status" value="2"/>
</dbReference>
<evidence type="ECO:0000259" key="4">
    <source>
        <dbReference type="PROSITE" id="PS51194"/>
    </source>
</evidence>
<keyword evidence="2" id="KW-0067">ATP-binding</keyword>
<dbReference type="RefSeq" id="WP_194752031.1">
    <property type="nucleotide sequence ID" value="NZ_JACEWB010000032.1"/>
</dbReference>
<dbReference type="SMART" id="SM00490">
    <property type="entry name" value="HELICc"/>
    <property type="match status" value="1"/>
</dbReference>
<keyword evidence="2" id="KW-0347">Helicase</keyword>
<dbReference type="Gene3D" id="3.40.50.10810">
    <property type="entry name" value="Tandem AAA-ATPase domain"/>
    <property type="match status" value="1"/>
</dbReference>
<dbReference type="Proteomes" id="UP001352533">
    <property type="component" value="Unassembled WGS sequence"/>
</dbReference>
<dbReference type="InterPro" id="IPR011856">
    <property type="entry name" value="tRNA_endonuc-like_dom_sf"/>
</dbReference>
<comment type="caution">
    <text evidence="5">The sequence shown here is derived from an EMBL/GenBank/DDBJ whole genome shotgun (WGS) entry which is preliminary data.</text>
</comment>
<dbReference type="Gene3D" id="3.40.1350.10">
    <property type="match status" value="1"/>
</dbReference>
<dbReference type="Pfam" id="PF04471">
    <property type="entry name" value="Mrr_cat"/>
    <property type="match status" value="1"/>
</dbReference>
<evidence type="ECO:0000313" key="6">
    <source>
        <dbReference type="Proteomes" id="UP001352533"/>
    </source>
</evidence>
<dbReference type="InterPro" id="IPR050496">
    <property type="entry name" value="SNF2_RAD54_helicase_repair"/>
</dbReference>
<dbReference type="CDD" id="cd17919">
    <property type="entry name" value="DEXHc_Snf"/>
    <property type="match status" value="1"/>
</dbReference>
<dbReference type="PROSITE" id="PS51194">
    <property type="entry name" value="HELICASE_CTER"/>
    <property type="match status" value="1"/>
</dbReference>
<dbReference type="InterPro" id="IPR038718">
    <property type="entry name" value="SNF2-like_sf"/>
</dbReference>
<organism evidence="5 6">
    <name type="scientific">Avibacterium paragallinarum</name>
    <name type="common">Haemophilus gallinarum</name>
    <dbReference type="NCBI Taxonomy" id="728"/>
    <lineage>
        <taxon>Bacteria</taxon>
        <taxon>Pseudomonadati</taxon>
        <taxon>Pseudomonadota</taxon>
        <taxon>Gammaproteobacteria</taxon>
        <taxon>Pasteurellales</taxon>
        <taxon>Pasteurellaceae</taxon>
        <taxon>Avibacterium</taxon>
    </lineage>
</organism>
<dbReference type="Gene3D" id="3.40.50.300">
    <property type="entry name" value="P-loop containing nucleotide triphosphate hydrolases"/>
    <property type="match status" value="1"/>
</dbReference>
<feature type="domain" description="Helicase ATP-binding" evidence="3">
    <location>
        <begin position="438"/>
        <end position="626"/>
    </location>
</feature>
<dbReference type="PROSITE" id="PS51192">
    <property type="entry name" value="HELICASE_ATP_BIND_1"/>
    <property type="match status" value="1"/>
</dbReference>